<sequence>MSEKKRKRADEPAQKTKKVAAEKSRMESSPREIRVSSLIKSKNFPPVIATTPGLCLPSSLKFQPYSKARSAGGKSRKSDPADLLLYSSGHKTLNYTGREDQPKEGDGLLRHYIGMFDPNTGELEVVEARKVTVRGSVRAQKASAEAMGKQGEQQAAADLRTELGQAFGTKKAKKALVARVENAITPRNKDAASGADVSETALMASIREAAASMPTREDLQAAIDGAKPVPKGNYDAAEIQDVYDPEQIIGPDVLNSIPVRDWQEAVKNNEAVQALSKFVVNRVRRVGEHEESLKRLRILRYLYFLMLLLLHTKPGKRGVRKLPPRDRLKIELKPAPDVVLDSLRRKFSDHGEMRKPHIDLLMTTCCVLACIIDSFELDTQELRDDLRLEQKQLDQYFREIGARTKPLKSGERQTTIVKLMLPLDFPKLRMQRRKN</sequence>
<dbReference type="EMBL" id="ADBL01001927">
    <property type="status" value="NOT_ANNOTATED_CDS"/>
    <property type="molecule type" value="Genomic_DNA"/>
</dbReference>
<gene>
    <name evidence="8" type="ORF">MAPG_07988</name>
</gene>
<dbReference type="EnsemblFungi" id="MAPG_07988T0">
    <property type="protein sequence ID" value="MAPG_07988T0"/>
    <property type="gene ID" value="MAPG_07988"/>
</dbReference>
<keyword evidence="3" id="KW-0240">DNA-directed RNA polymerase</keyword>
<evidence type="ECO:0000313" key="9">
    <source>
        <dbReference type="EnsemblFungi" id="MAPG_07988T0"/>
    </source>
</evidence>
<dbReference type="GO" id="GO:0005730">
    <property type="term" value="C:nucleolus"/>
    <property type="evidence" value="ECO:0007669"/>
    <property type="project" value="UniProtKB-SubCell"/>
</dbReference>
<reference evidence="9" key="4">
    <citation type="journal article" date="2015" name="G3 (Bethesda)">
        <title>Genome sequences of three phytopathogenic species of the Magnaporthaceae family of fungi.</title>
        <authorList>
            <person name="Okagaki L.H."/>
            <person name="Nunes C.C."/>
            <person name="Sailsbery J."/>
            <person name="Clay B."/>
            <person name="Brown D."/>
            <person name="John T."/>
            <person name="Oh Y."/>
            <person name="Young N."/>
            <person name="Fitzgerald M."/>
            <person name="Haas B.J."/>
            <person name="Zeng Q."/>
            <person name="Young S."/>
            <person name="Adiconis X."/>
            <person name="Fan L."/>
            <person name="Levin J.Z."/>
            <person name="Mitchell T.K."/>
            <person name="Okubara P.A."/>
            <person name="Farman M.L."/>
            <person name="Kohn L.M."/>
            <person name="Birren B."/>
            <person name="Ma L.-J."/>
            <person name="Dean R.A."/>
        </authorList>
    </citation>
    <scope>NUCLEOTIDE SEQUENCE</scope>
    <source>
        <strain evidence="9">ATCC 64411 / 73-15</strain>
    </source>
</reference>
<reference evidence="10" key="1">
    <citation type="submission" date="2010-05" db="EMBL/GenBank/DDBJ databases">
        <title>The genome sequence of Magnaporthe poae strain ATCC 64411.</title>
        <authorList>
            <person name="Ma L.-J."/>
            <person name="Dead R."/>
            <person name="Young S."/>
            <person name="Zeng Q."/>
            <person name="Koehrsen M."/>
            <person name="Alvarado L."/>
            <person name="Berlin A."/>
            <person name="Chapman S.B."/>
            <person name="Chen Z."/>
            <person name="Freedman E."/>
            <person name="Gellesch M."/>
            <person name="Goldberg J."/>
            <person name="Griggs A."/>
            <person name="Gujja S."/>
            <person name="Heilman E.R."/>
            <person name="Heiman D."/>
            <person name="Hepburn T."/>
            <person name="Howarth C."/>
            <person name="Jen D."/>
            <person name="Larson L."/>
            <person name="Mehta T."/>
            <person name="Neiman D."/>
            <person name="Pearson M."/>
            <person name="Roberts A."/>
            <person name="Saif S."/>
            <person name="Shea T."/>
            <person name="Shenoy N."/>
            <person name="Sisk P."/>
            <person name="Stolte C."/>
            <person name="Sykes S."/>
            <person name="Walk T."/>
            <person name="White J."/>
            <person name="Yandava C."/>
            <person name="Haas B."/>
            <person name="Nusbaum C."/>
            <person name="Birren B."/>
        </authorList>
    </citation>
    <scope>NUCLEOTIDE SEQUENCE [LARGE SCALE GENOMIC DNA]</scope>
    <source>
        <strain evidence="10">ATCC 64411 / 73-15</strain>
    </source>
</reference>
<comment type="similarity">
    <text evidence="2">Belongs to the eukaryotic RPA49/POLR1E RNA polymerase subunit family.</text>
</comment>
<keyword evidence="4" id="KW-0804">Transcription</keyword>
<evidence type="ECO:0000256" key="5">
    <source>
        <dbReference type="ARBA" id="ARBA00023242"/>
    </source>
</evidence>
<dbReference type="EMBL" id="GL876972">
    <property type="protein sequence ID" value="KLU89009.1"/>
    <property type="molecule type" value="Genomic_DNA"/>
</dbReference>
<dbReference type="GO" id="GO:0006351">
    <property type="term" value="P:DNA-templated transcription"/>
    <property type="evidence" value="ECO:0007669"/>
    <property type="project" value="InterPro"/>
</dbReference>
<feature type="coiled-coil region" evidence="6">
    <location>
        <begin position="372"/>
        <end position="399"/>
    </location>
</feature>
<evidence type="ECO:0000256" key="1">
    <source>
        <dbReference type="ARBA" id="ARBA00004604"/>
    </source>
</evidence>
<evidence type="ECO:0008006" key="11">
    <source>
        <dbReference type="Google" id="ProtNLM"/>
    </source>
</evidence>
<dbReference type="GO" id="GO:0003677">
    <property type="term" value="F:DNA binding"/>
    <property type="evidence" value="ECO:0007669"/>
    <property type="project" value="InterPro"/>
</dbReference>
<evidence type="ECO:0000256" key="4">
    <source>
        <dbReference type="ARBA" id="ARBA00023163"/>
    </source>
</evidence>
<evidence type="ECO:0000256" key="7">
    <source>
        <dbReference type="SAM" id="MobiDB-lite"/>
    </source>
</evidence>
<dbReference type="AlphaFoldDB" id="A0A0C4E656"/>
<comment type="subcellular location">
    <subcellularLocation>
        <location evidence="1">Nucleus</location>
        <location evidence="1">Nucleolus</location>
    </subcellularLocation>
</comment>
<dbReference type="InterPro" id="IPR009668">
    <property type="entry name" value="RNA_pol-assoc_fac_A49-like"/>
</dbReference>
<dbReference type="OMA" id="LWNHYVA"/>
<evidence type="ECO:0000313" key="8">
    <source>
        <dbReference type="EMBL" id="KLU89009.1"/>
    </source>
</evidence>
<keyword evidence="10" id="KW-1185">Reference proteome</keyword>
<reference evidence="8" key="3">
    <citation type="submission" date="2011-03" db="EMBL/GenBank/DDBJ databases">
        <title>Annotation of Magnaporthe poae ATCC 64411.</title>
        <authorList>
            <person name="Ma L.-J."/>
            <person name="Dead R."/>
            <person name="Young S.K."/>
            <person name="Zeng Q."/>
            <person name="Gargeya S."/>
            <person name="Fitzgerald M."/>
            <person name="Haas B."/>
            <person name="Abouelleil A."/>
            <person name="Alvarado L."/>
            <person name="Arachchi H.M."/>
            <person name="Berlin A."/>
            <person name="Brown A."/>
            <person name="Chapman S.B."/>
            <person name="Chen Z."/>
            <person name="Dunbar C."/>
            <person name="Freedman E."/>
            <person name="Gearin G."/>
            <person name="Gellesch M."/>
            <person name="Goldberg J."/>
            <person name="Griggs A."/>
            <person name="Gujja S."/>
            <person name="Heiman D."/>
            <person name="Howarth C."/>
            <person name="Larson L."/>
            <person name="Lui A."/>
            <person name="MacDonald P.J.P."/>
            <person name="Mehta T."/>
            <person name="Montmayeur A."/>
            <person name="Murphy C."/>
            <person name="Neiman D."/>
            <person name="Pearson M."/>
            <person name="Priest M."/>
            <person name="Roberts A."/>
            <person name="Saif S."/>
            <person name="Shea T."/>
            <person name="Shenoy N."/>
            <person name="Sisk P."/>
            <person name="Stolte C."/>
            <person name="Sykes S."/>
            <person name="Yandava C."/>
            <person name="Wortman J."/>
            <person name="Nusbaum C."/>
            <person name="Birren B."/>
        </authorList>
    </citation>
    <scope>NUCLEOTIDE SEQUENCE</scope>
    <source>
        <strain evidence="8">ATCC 64411</strain>
    </source>
</reference>
<reference evidence="8" key="2">
    <citation type="submission" date="2010-05" db="EMBL/GenBank/DDBJ databases">
        <title>The Genome Sequence of Magnaporthe poae strain ATCC 64411.</title>
        <authorList>
            <consortium name="The Broad Institute Genome Sequencing Platform"/>
            <consortium name="Broad Institute Genome Sequencing Center for Infectious Disease"/>
            <person name="Ma L.-J."/>
            <person name="Dead R."/>
            <person name="Young S."/>
            <person name="Zeng Q."/>
            <person name="Koehrsen M."/>
            <person name="Alvarado L."/>
            <person name="Berlin A."/>
            <person name="Chapman S.B."/>
            <person name="Chen Z."/>
            <person name="Freedman E."/>
            <person name="Gellesch M."/>
            <person name="Goldberg J."/>
            <person name="Griggs A."/>
            <person name="Gujja S."/>
            <person name="Heilman E.R."/>
            <person name="Heiman D."/>
            <person name="Hepburn T."/>
            <person name="Howarth C."/>
            <person name="Jen D."/>
            <person name="Larson L."/>
            <person name="Mehta T."/>
            <person name="Neiman D."/>
            <person name="Pearson M."/>
            <person name="Roberts A."/>
            <person name="Saif S."/>
            <person name="Shea T."/>
            <person name="Shenoy N."/>
            <person name="Sisk P."/>
            <person name="Stolte C."/>
            <person name="Sykes S."/>
            <person name="Walk T."/>
            <person name="White J."/>
            <person name="Yandava C."/>
            <person name="Haas B."/>
            <person name="Nusbaum C."/>
            <person name="Birren B."/>
        </authorList>
    </citation>
    <scope>NUCLEOTIDE SEQUENCE</scope>
    <source>
        <strain evidence="8">ATCC 64411</strain>
    </source>
</reference>
<evidence type="ECO:0000256" key="3">
    <source>
        <dbReference type="ARBA" id="ARBA00022478"/>
    </source>
</evidence>
<dbReference type="VEuPathDB" id="FungiDB:MAPG_07988"/>
<dbReference type="PANTHER" id="PTHR14440">
    <property type="entry name" value="DNA-DIRECTED RNA POLYMERASE I SUBUNIT RPA49"/>
    <property type="match status" value="1"/>
</dbReference>
<feature type="region of interest" description="Disordered" evidence="7">
    <location>
        <begin position="1"/>
        <end position="33"/>
    </location>
</feature>
<protein>
    <recommendedName>
        <fullName evidence="11">DNA-directed RNA polymerase I 49 kDa polypeptide</fullName>
    </recommendedName>
</protein>
<evidence type="ECO:0000313" key="10">
    <source>
        <dbReference type="Proteomes" id="UP000011715"/>
    </source>
</evidence>
<dbReference type="Pfam" id="PF06870">
    <property type="entry name" value="RNA_pol_I_A49"/>
    <property type="match status" value="1"/>
</dbReference>
<dbReference type="eggNOG" id="KOG4183">
    <property type="taxonomic scope" value="Eukaryota"/>
</dbReference>
<name>A0A0C4E656_MAGP6</name>
<accession>A0A0C4E656</accession>
<keyword evidence="6" id="KW-0175">Coiled coil</keyword>
<evidence type="ECO:0000256" key="6">
    <source>
        <dbReference type="SAM" id="Coils"/>
    </source>
</evidence>
<reference evidence="9" key="5">
    <citation type="submission" date="2015-06" db="UniProtKB">
        <authorList>
            <consortium name="EnsemblFungi"/>
        </authorList>
    </citation>
    <scope>IDENTIFICATION</scope>
    <source>
        <strain evidence="9">ATCC 64411</strain>
    </source>
</reference>
<dbReference type="GO" id="GO:0000428">
    <property type="term" value="C:DNA-directed RNA polymerase complex"/>
    <property type="evidence" value="ECO:0007669"/>
    <property type="project" value="UniProtKB-KW"/>
</dbReference>
<dbReference type="Proteomes" id="UP000011715">
    <property type="component" value="Unassembled WGS sequence"/>
</dbReference>
<organism evidence="9 10">
    <name type="scientific">Magnaporthiopsis poae (strain ATCC 64411 / 73-15)</name>
    <name type="common">Kentucky bluegrass fungus</name>
    <name type="synonym">Magnaporthe poae</name>
    <dbReference type="NCBI Taxonomy" id="644358"/>
    <lineage>
        <taxon>Eukaryota</taxon>
        <taxon>Fungi</taxon>
        <taxon>Dikarya</taxon>
        <taxon>Ascomycota</taxon>
        <taxon>Pezizomycotina</taxon>
        <taxon>Sordariomycetes</taxon>
        <taxon>Sordariomycetidae</taxon>
        <taxon>Magnaporthales</taxon>
        <taxon>Magnaporthaceae</taxon>
        <taxon>Magnaporthiopsis</taxon>
    </lineage>
</organism>
<dbReference type="STRING" id="644358.A0A0C4E656"/>
<keyword evidence="5" id="KW-0539">Nucleus</keyword>
<evidence type="ECO:0000256" key="2">
    <source>
        <dbReference type="ARBA" id="ARBA00009430"/>
    </source>
</evidence>
<proteinExistence type="inferred from homology"/>
<dbReference type="OrthoDB" id="532500at2759"/>